<reference evidence="2 3" key="1">
    <citation type="submission" date="2020-01" db="EMBL/GenBank/DDBJ databases">
        <title>Leptobacterium flavescens.</title>
        <authorList>
            <person name="Wang G."/>
        </authorList>
    </citation>
    <scope>NUCLEOTIDE SEQUENCE [LARGE SCALE GENOMIC DNA]</scope>
    <source>
        <strain evidence="2 3">KCTC 22160</strain>
    </source>
</reference>
<keyword evidence="1" id="KW-0472">Membrane</keyword>
<comment type="caution">
    <text evidence="2">The sequence shown here is derived from an EMBL/GenBank/DDBJ whole genome shotgun (WGS) entry which is preliminary data.</text>
</comment>
<dbReference type="Proteomes" id="UP000468581">
    <property type="component" value="Unassembled WGS sequence"/>
</dbReference>
<organism evidence="2 3">
    <name type="scientific">Leptobacterium flavescens</name>
    <dbReference type="NCBI Taxonomy" id="472055"/>
    <lineage>
        <taxon>Bacteria</taxon>
        <taxon>Pseudomonadati</taxon>
        <taxon>Bacteroidota</taxon>
        <taxon>Flavobacteriia</taxon>
        <taxon>Flavobacteriales</taxon>
        <taxon>Flavobacteriaceae</taxon>
        <taxon>Leptobacterium</taxon>
    </lineage>
</organism>
<keyword evidence="1" id="KW-1133">Transmembrane helix</keyword>
<gene>
    <name evidence="2" type="ORF">GWK08_07460</name>
</gene>
<evidence type="ECO:0000256" key="1">
    <source>
        <dbReference type="SAM" id="Phobius"/>
    </source>
</evidence>
<protein>
    <submittedName>
        <fullName evidence="2">DoxX family protein</fullName>
    </submittedName>
</protein>
<feature type="transmembrane region" description="Helical" evidence="1">
    <location>
        <begin position="83"/>
        <end position="103"/>
    </location>
</feature>
<name>A0A6P0UL66_9FLAO</name>
<proteinExistence type="predicted"/>
<sequence>MENITEILILLFLMITFLQSAVDKILDWKGNLGWLKGHFSKTFLRNMVPLALFKVLVVELIAGLLSAYGIYELIVNNDRTIGLYGAVFSCLALIMLLFGQRLAKDYDGARTIAIYFIVAMIGAHFLSQ</sequence>
<dbReference type="EMBL" id="JAABOO010000001">
    <property type="protein sequence ID" value="NER13272.1"/>
    <property type="molecule type" value="Genomic_DNA"/>
</dbReference>
<feature type="transmembrane region" description="Helical" evidence="1">
    <location>
        <begin position="47"/>
        <end position="71"/>
    </location>
</feature>
<accession>A0A6P0UL66</accession>
<keyword evidence="1" id="KW-0812">Transmembrane</keyword>
<keyword evidence="3" id="KW-1185">Reference proteome</keyword>
<dbReference type="AlphaFoldDB" id="A0A6P0UL66"/>
<evidence type="ECO:0000313" key="3">
    <source>
        <dbReference type="Proteomes" id="UP000468581"/>
    </source>
</evidence>
<evidence type="ECO:0000313" key="2">
    <source>
        <dbReference type="EMBL" id="NER13272.1"/>
    </source>
</evidence>
<feature type="transmembrane region" description="Helical" evidence="1">
    <location>
        <begin position="109"/>
        <end position="126"/>
    </location>
</feature>